<dbReference type="SUPFAM" id="SSF57196">
    <property type="entry name" value="EGF/Laminin"/>
    <property type="match status" value="2"/>
</dbReference>
<evidence type="ECO:0000256" key="1">
    <source>
        <dbReference type="ARBA" id="ARBA00004613"/>
    </source>
</evidence>
<evidence type="ECO:0000256" key="3">
    <source>
        <dbReference type="ARBA" id="ARBA00022729"/>
    </source>
</evidence>
<dbReference type="Pfam" id="PF00055">
    <property type="entry name" value="Laminin_N"/>
    <property type="match status" value="1"/>
</dbReference>
<comment type="caution">
    <text evidence="13">The sequence shown here is derived from an EMBL/GenBank/DDBJ whole genome shotgun (WGS) entry which is preliminary data.</text>
</comment>
<keyword evidence="5 8" id="KW-1015">Disulfide bond</keyword>
<dbReference type="SUPFAM" id="SSF50242">
    <property type="entry name" value="TIMP-like"/>
    <property type="match status" value="1"/>
</dbReference>
<evidence type="ECO:0000256" key="8">
    <source>
        <dbReference type="PROSITE-ProRule" id="PRU00460"/>
    </source>
</evidence>
<dbReference type="AlphaFoldDB" id="A0A7J5YV75"/>
<keyword evidence="3" id="KW-0732">Signal</keyword>
<dbReference type="InterPro" id="IPR018933">
    <property type="entry name" value="Netrin_module_non-TIMP"/>
</dbReference>
<dbReference type="InterPro" id="IPR008993">
    <property type="entry name" value="TIMP-like_OB-fold"/>
</dbReference>
<dbReference type="GO" id="GO:0016358">
    <property type="term" value="P:dendrite development"/>
    <property type="evidence" value="ECO:0007669"/>
    <property type="project" value="TreeGrafter"/>
</dbReference>
<dbReference type="InterPro" id="IPR050440">
    <property type="entry name" value="Laminin/Netrin_ECM"/>
</dbReference>
<keyword evidence="4" id="KW-0677">Repeat</keyword>
<protein>
    <recommendedName>
        <fullName evidence="15">Netrin-1</fullName>
    </recommendedName>
</protein>
<keyword evidence="14" id="KW-1185">Reference proteome</keyword>
<evidence type="ECO:0000259" key="11">
    <source>
        <dbReference type="PROSITE" id="PS50189"/>
    </source>
</evidence>
<feature type="domain" description="Laminin N-terminal" evidence="12">
    <location>
        <begin position="314"/>
        <end position="562"/>
    </location>
</feature>
<evidence type="ECO:0000256" key="2">
    <source>
        <dbReference type="ARBA" id="ARBA00022525"/>
    </source>
</evidence>
<dbReference type="InterPro" id="IPR002049">
    <property type="entry name" value="LE_dom"/>
</dbReference>
<feature type="region of interest" description="Disordered" evidence="9">
    <location>
        <begin position="226"/>
        <end position="251"/>
    </location>
</feature>
<feature type="disulfide bond" evidence="8">
    <location>
        <begin position="697"/>
        <end position="714"/>
    </location>
</feature>
<dbReference type="Gene3D" id="2.10.25.10">
    <property type="entry name" value="Laminin"/>
    <property type="match status" value="1"/>
</dbReference>
<feature type="disulfide bond" evidence="8">
    <location>
        <begin position="716"/>
        <end position="725"/>
    </location>
</feature>
<dbReference type="SMART" id="SM00180">
    <property type="entry name" value="EGF_Lam"/>
    <property type="match status" value="2"/>
</dbReference>
<dbReference type="GO" id="GO:0005576">
    <property type="term" value="C:extracellular region"/>
    <property type="evidence" value="ECO:0007669"/>
    <property type="project" value="UniProtKB-SubCell"/>
</dbReference>
<keyword evidence="7 8" id="KW-0424">Laminin EGF-like domain</keyword>
<feature type="disulfide bond" evidence="8">
    <location>
        <begin position="695"/>
        <end position="707"/>
    </location>
</feature>
<evidence type="ECO:0000313" key="13">
    <source>
        <dbReference type="EMBL" id="KAF3853492.1"/>
    </source>
</evidence>
<feature type="compositionally biased region" description="Polar residues" evidence="9">
    <location>
        <begin position="226"/>
        <end position="250"/>
    </location>
</feature>
<dbReference type="CDD" id="cd00055">
    <property type="entry name" value="EGF_Lam"/>
    <property type="match status" value="2"/>
</dbReference>
<dbReference type="Pfam" id="PF00053">
    <property type="entry name" value="EGF_laminin"/>
    <property type="match status" value="1"/>
</dbReference>
<dbReference type="PROSITE" id="PS50189">
    <property type="entry name" value="NTR"/>
    <property type="match status" value="1"/>
</dbReference>
<dbReference type="InterPro" id="IPR001134">
    <property type="entry name" value="Netrin_domain"/>
</dbReference>
<dbReference type="FunFam" id="2.10.25.10:FF:000048">
    <property type="entry name" value="Netrin 3"/>
    <property type="match status" value="1"/>
</dbReference>
<sequence length="914" mass="100086">MGEELGVGGVASFVVTHEEAARAEWEAPSAVIAVNGSDEARDANKEREGTKQLQEQPGVSLQDFLYDNFEQNTHRVQMGTPKRFQLATLWDNDAGFHTNEGPWFFEVEWQLSPERRCTGVQCVTQSLSAELKGISRGGAEQWESGVCVRKLEPTMECKEDQIWKEKWWSVDPGSMAEIQSRREAVELAGGLFGKTAALPTAASLQRALKECSPLLKSFPAAKRATSSQEHLTCRSPSNLTAARGPSSSCERMNDVIQEGSGQPEVKGPLSRMGEPWRCLLVLILLTCSAFTHSATNPFSGQQTPPDPCYDDQGAARRCIPEFINAAFGKEVMVSSVCGRPASRSCSVVERGDDRPSVRSCQICDAAEPRRAHPASYLTDLNSAHNLTCWQSENLNTSPHNVTLTLSLGKKFEITYVSLQFCSPRPESLAIYKSMDYGKTWMPYQFYSSQCRRLYNRPNKASITKQNEQEALCTDGHTDLYPLSGGLIAFSTLDGRPSGKDFDNSPVLQDWVTVTDIRVVFSRPQLPREQGLGAASNSDDPMAVTSSLPTYFYAVGDFQVGGRCKCNGHGSRCLKDKEGKLVCDCKHNTEGPECDRCKPFHYDRPWQRANAREANECLGSPESCFGTLRVQGQTSSIPNGPLKQGLRPGKTGPLSQSGARLPLQFGWSVQLQPPRSALPVQHGAVQAVGEEERRPCDCHPVGAAGKTCNQTTGQCPCKDGVTGITCNRCAKGYQQSRSPVAPCIKIPVVNPTAVVSSTEEPADCESYCKPVKGNLKINMKKYCKKDYAVQVNVLDMETVGDWAKFSVNLVSVYKSRGEPLKRGDNILWVHMKDLACKCPKIQMSKRFLVMGGSDGGTGTGTGPGVGPGGGATSPGGERIGLMADKNSLVIQWRDVWTRRLRKFQRKEKKGKCSKA</sequence>
<dbReference type="FunFam" id="2.60.120.260:FF:000015">
    <property type="entry name" value="Netrin 1"/>
    <property type="match status" value="1"/>
</dbReference>
<dbReference type="OrthoDB" id="9972745at2759"/>
<evidence type="ECO:0000256" key="5">
    <source>
        <dbReference type="ARBA" id="ARBA00023157"/>
    </source>
</evidence>
<dbReference type="Pfam" id="PF24973">
    <property type="entry name" value="EGF_LMN_ATRN"/>
    <property type="match status" value="1"/>
</dbReference>
<gene>
    <name evidence="13" type="ORF">F7725_014180</name>
</gene>
<evidence type="ECO:0000313" key="14">
    <source>
        <dbReference type="Proteomes" id="UP000518266"/>
    </source>
</evidence>
<evidence type="ECO:0000259" key="10">
    <source>
        <dbReference type="PROSITE" id="PS50027"/>
    </source>
</evidence>
<keyword evidence="2" id="KW-0964">Secreted</keyword>
<evidence type="ECO:0000256" key="7">
    <source>
        <dbReference type="ARBA" id="ARBA00023292"/>
    </source>
</evidence>
<dbReference type="InterPro" id="IPR056863">
    <property type="entry name" value="LMN_ATRN_NET-like_EGF"/>
</dbReference>
<feature type="compositionally biased region" description="Gly residues" evidence="9">
    <location>
        <begin position="857"/>
        <end position="872"/>
    </location>
</feature>
<dbReference type="FunFam" id="2.40.50.120:FF:000001">
    <property type="entry name" value="Netrin 1"/>
    <property type="match status" value="1"/>
</dbReference>
<evidence type="ECO:0000256" key="6">
    <source>
        <dbReference type="ARBA" id="ARBA00023180"/>
    </source>
</evidence>
<organism evidence="13 14">
    <name type="scientific">Dissostichus mawsoni</name>
    <name type="common">Antarctic cod</name>
    <dbReference type="NCBI Taxonomy" id="36200"/>
    <lineage>
        <taxon>Eukaryota</taxon>
        <taxon>Metazoa</taxon>
        <taxon>Chordata</taxon>
        <taxon>Craniata</taxon>
        <taxon>Vertebrata</taxon>
        <taxon>Euteleostomi</taxon>
        <taxon>Actinopterygii</taxon>
        <taxon>Neopterygii</taxon>
        <taxon>Teleostei</taxon>
        <taxon>Neoteleostei</taxon>
        <taxon>Acanthomorphata</taxon>
        <taxon>Eupercaria</taxon>
        <taxon>Perciformes</taxon>
        <taxon>Notothenioidei</taxon>
        <taxon>Nototheniidae</taxon>
        <taxon>Dissostichus</taxon>
    </lineage>
</organism>
<dbReference type="GO" id="GO:0009888">
    <property type="term" value="P:tissue development"/>
    <property type="evidence" value="ECO:0007669"/>
    <property type="project" value="TreeGrafter"/>
</dbReference>
<dbReference type="EMBL" id="JAAKFY010000008">
    <property type="protein sequence ID" value="KAF3853492.1"/>
    <property type="molecule type" value="Genomic_DNA"/>
</dbReference>
<dbReference type="Gene3D" id="2.40.50.120">
    <property type="match status" value="1"/>
</dbReference>
<accession>A0A7J5YV75</accession>
<evidence type="ECO:0008006" key="15">
    <source>
        <dbReference type="Google" id="ProtNLM"/>
    </source>
</evidence>
<evidence type="ECO:0000256" key="4">
    <source>
        <dbReference type="ARBA" id="ARBA00022737"/>
    </source>
</evidence>
<comment type="subcellular location">
    <subcellularLocation>
        <location evidence="1">Secreted</location>
    </subcellularLocation>
</comment>
<evidence type="ECO:0000259" key="12">
    <source>
        <dbReference type="PROSITE" id="PS51117"/>
    </source>
</evidence>
<feature type="disulfide bond" evidence="8">
    <location>
        <begin position="728"/>
        <end position="742"/>
    </location>
</feature>
<dbReference type="PROSITE" id="PS51117">
    <property type="entry name" value="LAMININ_NTER"/>
    <property type="match status" value="1"/>
</dbReference>
<dbReference type="PROSITE" id="PS01248">
    <property type="entry name" value="EGF_LAM_1"/>
    <property type="match status" value="1"/>
</dbReference>
<dbReference type="GO" id="GO:0008045">
    <property type="term" value="P:motor neuron axon guidance"/>
    <property type="evidence" value="ECO:0007669"/>
    <property type="project" value="TreeGrafter"/>
</dbReference>
<feature type="region of interest" description="Disordered" evidence="9">
    <location>
        <begin position="857"/>
        <end position="876"/>
    </location>
</feature>
<name>A0A7J5YV75_DISMA</name>
<dbReference type="SMART" id="SM00136">
    <property type="entry name" value="LamNT"/>
    <property type="match status" value="1"/>
</dbReference>
<dbReference type="PROSITE" id="PS50027">
    <property type="entry name" value="EGF_LAM_2"/>
    <property type="match status" value="1"/>
</dbReference>
<keyword evidence="6" id="KW-0325">Glycoprotein</keyword>
<evidence type="ECO:0000256" key="9">
    <source>
        <dbReference type="SAM" id="MobiDB-lite"/>
    </source>
</evidence>
<dbReference type="Pfam" id="PF01759">
    <property type="entry name" value="NTR"/>
    <property type="match status" value="1"/>
</dbReference>
<dbReference type="SMART" id="SM00643">
    <property type="entry name" value="C345C"/>
    <property type="match status" value="1"/>
</dbReference>
<feature type="region of interest" description="Disordered" evidence="9">
    <location>
        <begin position="635"/>
        <end position="656"/>
    </location>
</feature>
<dbReference type="GO" id="GO:0005604">
    <property type="term" value="C:basement membrane"/>
    <property type="evidence" value="ECO:0007669"/>
    <property type="project" value="TreeGrafter"/>
</dbReference>
<feature type="domain" description="NTR" evidence="11">
    <location>
        <begin position="763"/>
        <end position="911"/>
    </location>
</feature>
<dbReference type="PANTHER" id="PTHR10574">
    <property type="entry name" value="NETRIN/LAMININ-RELATED"/>
    <property type="match status" value="1"/>
</dbReference>
<dbReference type="GO" id="GO:0009887">
    <property type="term" value="P:animal organ morphogenesis"/>
    <property type="evidence" value="ECO:0007669"/>
    <property type="project" value="TreeGrafter"/>
</dbReference>
<dbReference type="InterPro" id="IPR008211">
    <property type="entry name" value="Laminin_N"/>
</dbReference>
<dbReference type="PANTHER" id="PTHR10574:SF292">
    <property type="entry name" value="NETRIN-3"/>
    <property type="match status" value="1"/>
</dbReference>
<proteinExistence type="predicted"/>
<dbReference type="Gene3D" id="2.60.120.260">
    <property type="entry name" value="Galactose-binding domain-like"/>
    <property type="match status" value="1"/>
</dbReference>
<feature type="domain" description="Laminin EGF-like" evidence="10">
    <location>
        <begin position="695"/>
        <end position="744"/>
    </location>
</feature>
<dbReference type="Proteomes" id="UP000518266">
    <property type="component" value="Unassembled WGS sequence"/>
</dbReference>
<reference evidence="13 14" key="1">
    <citation type="submission" date="2020-03" db="EMBL/GenBank/DDBJ databases">
        <title>Dissostichus mawsoni Genome sequencing and assembly.</title>
        <authorList>
            <person name="Park H."/>
        </authorList>
    </citation>
    <scope>NUCLEOTIDE SEQUENCE [LARGE SCALE GENOMIC DNA]</scope>
    <source>
        <strain evidence="13">DM0001</strain>
        <tissue evidence="13">Muscle</tissue>
    </source>
</reference>
<dbReference type="CDD" id="cd03579">
    <property type="entry name" value="NTR_netrin-1_like"/>
    <property type="match status" value="1"/>
</dbReference>